<accession>A0A6A5VTT6</accession>
<name>A0A6A5VTT6_9PLEO</name>
<sequence length="161" mass="17882">MLSIWRTAVPQQCTCATAPSPYLVSPLTPKYGNWAFQYPVSPVAGKRVWNNLIPKGADIVITHGPPLAYLDVSPLTGTHAGCPHLTTALHAARPELFVCGHIHEARGRETVRWDAVNKMYDAPLGVDVGGWFLLERGVLSWVWEWVGWIIGREGGGRRRCW</sequence>
<dbReference type="InterPro" id="IPR029052">
    <property type="entry name" value="Metallo-depent_PP-like"/>
</dbReference>
<reference evidence="1" key="1">
    <citation type="journal article" date="2020" name="Stud. Mycol.">
        <title>101 Dothideomycetes genomes: a test case for predicting lifestyles and emergence of pathogens.</title>
        <authorList>
            <person name="Haridas S."/>
            <person name="Albert R."/>
            <person name="Binder M."/>
            <person name="Bloem J."/>
            <person name="Labutti K."/>
            <person name="Salamov A."/>
            <person name="Andreopoulos B."/>
            <person name="Baker S."/>
            <person name="Barry K."/>
            <person name="Bills G."/>
            <person name="Bluhm B."/>
            <person name="Cannon C."/>
            <person name="Castanera R."/>
            <person name="Culley D."/>
            <person name="Daum C."/>
            <person name="Ezra D."/>
            <person name="Gonzalez J."/>
            <person name="Henrissat B."/>
            <person name="Kuo A."/>
            <person name="Liang C."/>
            <person name="Lipzen A."/>
            <person name="Lutzoni F."/>
            <person name="Magnuson J."/>
            <person name="Mondo S."/>
            <person name="Nolan M."/>
            <person name="Ohm R."/>
            <person name="Pangilinan J."/>
            <person name="Park H.-J."/>
            <person name="Ramirez L."/>
            <person name="Alfaro M."/>
            <person name="Sun H."/>
            <person name="Tritt A."/>
            <person name="Yoshinaga Y."/>
            <person name="Zwiers L.-H."/>
            <person name="Turgeon B."/>
            <person name="Goodwin S."/>
            <person name="Spatafora J."/>
            <person name="Crous P."/>
            <person name="Grigoriev I."/>
        </authorList>
    </citation>
    <scope>NUCLEOTIDE SEQUENCE</scope>
    <source>
        <strain evidence="1">CBS 107.79</strain>
    </source>
</reference>
<protein>
    <recommendedName>
        <fullName evidence="3">Calcineurin-like phosphoesterase domain-containing protein</fullName>
    </recommendedName>
</protein>
<keyword evidence="2" id="KW-1185">Reference proteome</keyword>
<dbReference type="InterPro" id="IPR051693">
    <property type="entry name" value="UPF0046_metallophosphoest"/>
</dbReference>
<evidence type="ECO:0000313" key="2">
    <source>
        <dbReference type="Proteomes" id="UP000800036"/>
    </source>
</evidence>
<dbReference type="EMBL" id="ML976656">
    <property type="protein sequence ID" value="KAF1979999.1"/>
    <property type="molecule type" value="Genomic_DNA"/>
</dbReference>
<evidence type="ECO:0000313" key="1">
    <source>
        <dbReference type="EMBL" id="KAF1979999.1"/>
    </source>
</evidence>
<proteinExistence type="predicted"/>
<dbReference type="SUPFAM" id="SSF56300">
    <property type="entry name" value="Metallo-dependent phosphatases"/>
    <property type="match status" value="1"/>
</dbReference>
<dbReference type="PANTHER" id="PTHR12905">
    <property type="entry name" value="METALLOPHOSPHOESTERASE"/>
    <property type="match status" value="1"/>
</dbReference>
<dbReference type="Proteomes" id="UP000800036">
    <property type="component" value="Unassembled WGS sequence"/>
</dbReference>
<dbReference type="Gene3D" id="3.60.21.10">
    <property type="match status" value="1"/>
</dbReference>
<organism evidence="1 2">
    <name type="scientific">Bimuria novae-zelandiae CBS 107.79</name>
    <dbReference type="NCBI Taxonomy" id="1447943"/>
    <lineage>
        <taxon>Eukaryota</taxon>
        <taxon>Fungi</taxon>
        <taxon>Dikarya</taxon>
        <taxon>Ascomycota</taxon>
        <taxon>Pezizomycotina</taxon>
        <taxon>Dothideomycetes</taxon>
        <taxon>Pleosporomycetidae</taxon>
        <taxon>Pleosporales</taxon>
        <taxon>Massarineae</taxon>
        <taxon>Didymosphaeriaceae</taxon>
        <taxon>Bimuria</taxon>
    </lineage>
</organism>
<dbReference type="OrthoDB" id="630188at2759"/>
<dbReference type="AlphaFoldDB" id="A0A6A5VTT6"/>
<gene>
    <name evidence="1" type="ORF">BU23DRAFT_105</name>
</gene>
<dbReference type="PANTHER" id="PTHR12905:SF0">
    <property type="entry name" value="CALCINEURIN-LIKE PHOSPHOESTERASE DOMAIN-CONTAINING PROTEIN"/>
    <property type="match status" value="1"/>
</dbReference>
<evidence type="ECO:0008006" key="3">
    <source>
        <dbReference type="Google" id="ProtNLM"/>
    </source>
</evidence>